<organism evidence="2 3">
    <name type="scientific">Carnegiea gigantea</name>
    <dbReference type="NCBI Taxonomy" id="171969"/>
    <lineage>
        <taxon>Eukaryota</taxon>
        <taxon>Viridiplantae</taxon>
        <taxon>Streptophyta</taxon>
        <taxon>Embryophyta</taxon>
        <taxon>Tracheophyta</taxon>
        <taxon>Spermatophyta</taxon>
        <taxon>Magnoliopsida</taxon>
        <taxon>eudicotyledons</taxon>
        <taxon>Gunneridae</taxon>
        <taxon>Pentapetalae</taxon>
        <taxon>Caryophyllales</taxon>
        <taxon>Cactineae</taxon>
        <taxon>Cactaceae</taxon>
        <taxon>Cactoideae</taxon>
        <taxon>Echinocereeae</taxon>
        <taxon>Carnegiea</taxon>
    </lineage>
</organism>
<sequence length="184" mass="20696">MVQKYVAEGILDHIPLLLTFPNYPRFASTFKYYDMWSKDSRLKTIVTEALMHKPRVWRPFRLSFTKTPSTFSCNISKRRNEGNTVNGFDKVAKVLTNFYKELLGEEIEERPPISQSIIDQGPIYYGFTGCIGDTSLTKTGGITNLCMTYVSTGQSFARSKRNLDGEASRGKNGSGRTTPIADAL</sequence>
<feature type="region of interest" description="Disordered" evidence="1">
    <location>
        <begin position="160"/>
        <end position="184"/>
    </location>
</feature>
<comment type="caution">
    <text evidence="2">The sequence shown here is derived from an EMBL/GenBank/DDBJ whole genome shotgun (WGS) entry which is preliminary data.</text>
</comment>
<proteinExistence type="predicted"/>
<keyword evidence="3" id="KW-1185">Reference proteome</keyword>
<dbReference type="Proteomes" id="UP001153076">
    <property type="component" value="Unassembled WGS sequence"/>
</dbReference>
<dbReference type="EMBL" id="JAKOGI010004481">
    <property type="protein sequence ID" value="KAJ8419755.1"/>
    <property type="molecule type" value="Genomic_DNA"/>
</dbReference>
<protein>
    <submittedName>
        <fullName evidence="2">Uncharacterized protein</fullName>
    </submittedName>
</protein>
<evidence type="ECO:0000313" key="3">
    <source>
        <dbReference type="Proteomes" id="UP001153076"/>
    </source>
</evidence>
<gene>
    <name evidence="2" type="ORF">Cgig2_022412</name>
</gene>
<evidence type="ECO:0000313" key="2">
    <source>
        <dbReference type="EMBL" id="KAJ8419755.1"/>
    </source>
</evidence>
<accession>A0A9Q1GG66</accession>
<dbReference type="AlphaFoldDB" id="A0A9Q1GG66"/>
<evidence type="ECO:0000256" key="1">
    <source>
        <dbReference type="SAM" id="MobiDB-lite"/>
    </source>
</evidence>
<reference evidence="2" key="1">
    <citation type="submission" date="2022-04" db="EMBL/GenBank/DDBJ databases">
        <title>Carnegiea gigantea Genome sequencing and assembly v2.</title>
        <authorList>
            <person name="Copetti D."/>
            <person name="Sanderson M.J."/>
            <person name="Burquez A."/>
            <person name="Wojciechowski M.F."/>
        </authorList>
    </citation>
    <scope>NUCLEOTIDE SEQUENCE</scope>
    <source>
        <strain evidence="2">SGP5-SGP5p</strain>
        <tissue evidence="2">Aerial part</tissue>
    </source>
</reference>
<name>A0A9Q1GG66_9CARY</name>